<dbReference type="EC" id="3.6.4.13" evidence="8"/>
<evidence type="ECO:0000256" key="5">
    <source>
        <dbReference type="ARBA" id="ARBA00022806"/>
    </source>
</evidence>
<dbReference type="GO" id="GO:0006364">
    <property type="term" value="P:rRNA processing"/>
    <property type="evidence" value="ECO:0007669"/>
    <property type="project" value="UniProtKB-KW"/>
</dbReference>
<dbReference type="Proteomes" id="UP000027456">
    <property type="component" value="Unassembled WGS sequence"/>
</dbReference>
<evidence type="ECO:0000313" key="13">
    <source>
        <dbReference type="Proteomes" id="UP000027456"/>
    </source>
</evidence>
<organism evidence="12 13">
    <name type="scientific">Rhizoctonia solani 123E</name>
    <dbReference type="NCBI Taxonomy" id="1423351"/>
    <lineage>
        <taxon>Eukaryota</taxon>
        <taxon>Fungi</taxon>
        <taxon>Dikarya</taxon>
        <taxon>Basidiomycota</taxon>
        <taxon>Agaricomycotina</taxon>
        <taxon>Agaricomycetes</taxon>
        <taxon>Cantharellales</taxon>
        <taxon>Ceratobasidiaceae</taxon>
        <taxon>Rhizoctonia</taxon>
    </lineage>
</organism>
<dbReference type="InterPro" id="IPR014014">
    <property type="entry name" value="RNA_helicase_DEAD_Q_motif"/>
</dbReference>
<dbReference type="PROSITE" id="PS51195">
    <property type="entry name" value="Q_MOTIF"/>
    <property type="match status" value="1"/>
</dbReference>
<evidence type="ECO:0000256" key="2">
    <source>
        <dbReference type="ARBA" id="ARBA00022552"/>
    </source>
</evidence>
<dbReference type="SUPFAM" id="SSF52540">
    <property type="entry name" value="P-loop containing nucleoside triphosphate hydrolases"/>
    <property type="match status" value="2"/>
</dbReference>
<dbReference type="InterPro" id="IPR027417">
    <property type="entry name" value="P-loop_NTPase"/>
</dbReference>
<keyword evidence="4 8" id="KW-0378">Hydrolase</keyword>
<dbReference type="InterPro" id="IPR014001">
    <property type="entry name" value="Helicase_ATP-bd"/>
</dbReference>
<dbReference type="GO" id="GO:0016787">
    <property type="term" value="F:hydrolase activity"/>
    <property type="evidence" value="ECO:0007669"/>
    <property type="project" value="UniProtKB-KW"/>
</dbReference>
<evidence type="ECO:0000256" key="7">
    <source>
        <dbReference type="PROSITE-ProRule" id="PRU00552"/>
    </source>
</evidence>
<keyword evidence="13" id="KW-1185">Reference proteome</keyword>
<dbReference type="InterPro" id="IPR011545">
    <property type="entry name" value="DEAD/DEAH_box_helicase_dom"/>
</dbReference>
<dbReference type="STRING" id="1423351.A0A074RQB9"/>
<dbReference type="HOGENOM" id="CLU_026255_0_0_1"/>
<name>A0A074RQB9_9AGAM</name>
<evidence type="ECO:0000256" key="3">
    <source>
        <dbReference type="ARBA" id="ARBA00022741"/>
    </source>
</evidence>
<keyword evidence="2" id="KW-0698">rRNA processing</keyword>
<proteinExistence type="inferred from homology"/>
<dbReference type="Pfam" id="PF14223">
    <property type="entry name" value="Retrotran_gag_2"/>
    <property type="match status" value="1"/>
</dbReference>
<reference evidence="12 13" key="1">
    <citation type="submission" date="2013-12" db="EMBL/GenBank/DDBJ databases">
        <authorList>
            <person name="Cubeta M."/>
            <person name="Pakala S."/>
            <person name="Fedorova N."/>
            <person name="Thomas E."/>
            <person name="Dean R."/>
            <person name="Jabaji S."/>
            <person name="Neate S."/>
            <person name="Toda T."/>
            <person name="Tavantzis S."/>
            <person name="Vilgalys R."/>
            <person name="Bharathan N."/>
            <person name="Pakala S."/>
            <person name="Losada L.S."/>
            <person name="Zafar N."/>
            <person name="Nierman W."/>
        </authorList>
    </citation>
    <scope>NUCLEOTIDE SEQUENCE [LARGE SCALE GENOMIC DNA]</scope>
    <source>
        <strain evidence="12 13">123E</strain>
    </source>
</reference>
<dbReference type="Gene3D" id="3.40.50.300">
    <property type="entry name" value="P-loop containing nucleotide triphosphate hydrolases"/>
    <property type="match status" value="2"/>
</dbReference>
<keyword evidence="8" id="KW-0694">RNA-binding</keyword>
<evidence type="ECO:0000313" key="12">
    <source>
        <dbReference type="EMBL" id="KEP46883.1"/>
    </source>
</evidence>
<evidence type="ECO:0000256" key="4">
    <source>
        <dbReference type="ARBA" id="ARBA00022801"/>
    </source>
</evidence>
<dbReference type="AlphaFoldDB" id="A0A074RQB9"/>
<dbReference type="GO" id="GO:0005524">
    <property type="term" value="F:ATP binding"/>
    <property type="evidence" value="ECO:0007669"/>
    <property type="project" value="UniProtKB-UniRule"/>
</dbReference>
<dbReference type="SMART" id="SM00487">
    <property type="entry name" value="DEXDc"/>
    <property type="match status" value="1"/>
</dbReference>
<comment type="caution">
    <text evidence="12">The sequence shown here is derived from an EMBL/GenBank/DDBJ whole genome shotgun (WGS) entry which is preliminary data.</text>
</comment>
<dbReference type="PROSITE" id="PS51192">
    <property type="entry name" value="HELICASE_ATP_BIND_1"/>
    <property type="match status" value="1"/>
</dbReference>
<gene>
    <name evidence="12" type="ORF">V565_177170</name>
</gene>
<protein>
    <recommendedName>
        <fullName evidence="8">ATP-dependent RNA helicase</fullName>
        <ecNumber evidence="8">3.6.4.13</ecNumber>
    </recommendedName>
</protein>
<evidence type="ECO:0000256" key="6">
    <source>
        <dbReference type="ARBA" id="ARBA00022840"/>
    </source>
</evidence>
<keyword evidence="6 8" id="KW-0067">ATP-binding</keyword>
<evidence type="ECO:0000259" key="11">
    <source>
        <dbReference type="PROSITE" id="PS51195"/>
    </source>
</evidence>
<accession>A0A074RQB9</accession>
<comment type="subcellular location">
    <subcellularLocation>
        <location evidence="1">Nucleus</location>
        <location evidence="1">Nucleolus</location>
    </subcellularLocation>
</comment>
<dbReference type="PANTHER" id="PTHR24031">
    <property type="entry name" value="RNA HELICASE"/>
    <property type="match status" value="1"/>
</dbReference>
<dbReference type="Pfam" id="PF00270">
    <property type="entry name" value="DEAD"/>
    <property type="match status" value="1"/>
</dbReference>
<evidence type="ECO:0000259" key="10">
    <source>
        <dbReference type="PROSITE" id="PS51192"/>
    </source>
</evidence>
<comment type="function">
    <text evidence="8">RNA helicase.</text>
</comment>
<evidence type="ECO:0000256" key="8">
    <source>
        <dbReference type="RuleBase" id="RU365068"/>
    </source>
</evidence>
<dbReference type="GO" id="GO:0003723">
    <property type="term" value="F:RNA binding"/>
    <property type="evidence" value="ECO:0007669"/>
    <property type="project" value="UniProtKB-UniRule"/>
</dbReference>
<keyword evidence="5 8" id="KW-0347">Helicase</keyword>
<feature type="domain" description="Helicase ATP-binding" evidence="10">
    <location>
        <begin position="363"/>
        <end position="536"/>
    </location>
</feature>
<dbReference type="EMBL" id="AZST01000915">
    <property type="protein sequence ID" value="KEP46883.1"/>
    <property type="molecule type" value="Genomic_DNA"/>
</dbReference>
<sequence>MSLTAEYDSSSARESNNPAPRPAQNKSQLLEATMRNVPKLKELNYTQWKNVITNSIKKAKLWGYVDGSIQEPSEHDANSLTTYFDEAAAVRNAILGSLEYGAQKYIEEALDPRDSWLALEKKYLTAEVEADAKLVSLEQQLANLKLEEGGDMVEHIADFCRMRSQLSGTRLAIDDQACISMLYRSLPPSFRQSVLTPEGIEMKEFSALCARLTYLSQNPEPEAPVNDTPPPSAEDYTNWGVPGDIKAFGLTGDKNPLLEERAVVTCRDCLLMDHKAGTPECPQYEWRKELWGTQAPIDAPGADGLGSVLSGERPPPVNAKRLNYEFSEPVKVILDFDELGLKPQLRQRLNHFSKPSAIQQCAILPVVDGRNVLAQAPSENGKTTALAISILQVINFALLQAQVLVFTSTSELATSFQKVVNTLGSGLSVRCYACDSANPLAVSRLAPLAAINDHHIFVGTPGYLLALIRRNIINMRKIRTVVLDDVDKLIEAGSEDQILEVYKYVPPLAQVVASSTSYSLSIAKAVTKLLANPLQILANRNEGIPSRTQFYVMVPVTQKPSVLYSSFGVLGVDGIALLCRDFTEITENNWEKTHGFYHLRESMPQNEWEGVVLNFTTKLRNIPGHKQHGRYANRYDPVSNVILATTDAALSAVRLPNAGVPLINYDVPSNVEDYVKRLDHWRLADPGRSQIVITFVAADTDEINIIQDLERYYGVHVAELLWDEGSKRLH</sequence>
<feature type="region of interest" description="Disordered" evidence="9">
    <location>
        <begin position="1"/>
        <end position="28"/>
    </location>
</feature>
<evidence type="ECO:0000256" key="9">
    <source>
        <dbReference type="SAM" id="MobiDB-lite"/>
    </source>
</evidence>
<feature type="short sequence motif" description="Q motif" evidence="7">
    <location>
        <begin position="334"/>
        <end position="360"/>
    </location>
</feature>
<comment type="similarity">
    <text evidence="8">Belongs to the DEAD box helicase family.</text>
</comment>
<evidence type="ECO:0000256" key="1">
    <source>
        <dbReference type="ARBA" id="ARBA00004604"/>
    </source>
</evidence>
<dbReference type="OrthoDB" id="2783063at2759"/>
<comment type="domain">
    <text evidence="8">The Q motif is unique to and characteristic of the DEAD box family of RNA helicases and controls ATP binding and hydrolysis.</text>
</comment>
<feature type="domain" description="DEAD-box RNA helicase Q" evidence="11">
    <location>
        <begin position="334"/>
        <end position="360"/>
    </location>
</feature>
<dbReference type="GO" id="GO:0003724">
    <property type="term" value="F:RNA helicase activity"/>
    <property type="evidence" value="ECO:0007669"/>
    <property type="project" value="UniProtKB-EC"/>
</dbReference>
<keyword evidence="3 8" id="KW-0547">Nucleotide-binding</keyword>
<comment type="catalytic activity">
    <reaction evidence="8">
        <text>ATP + H2O = ADP + phosphate + H(+)</text>
        <dbReference type="Rhea" id="RHEA:13065"/>
        <dbReference type="ChEBI" id="CHEBI:15377"/>
        <dbReference type="ChEBI" id="CHEBI:15378"/>
        <dbReference type="ChEBI" id="CHEBI:30616"/>
        <dbReference type="ChEBI" id="CHEBI:43474"/>
        <dbReference type="ChEBI" id="CHEBI:456216"/>
        <dbReference type="EC" id="3.6.4.13"/>
    </reaction>
</comment>
<dbReference type="GO" id="GO:0005730">
    <property type="term" value="C:nucleolus"/>
    <property type="evidence" value="ECO:0007669"/>
    <property type="project" value="UniProtKB-SubCell"/>
</dbReference>